<evidence type="ECO:0000313" key="2">
    <source>
        <dbReference type="EMBL" id="KAF4134307.1"/>
    </source>
</evidence>
<dbReference type="EMBL" id="JAACNO010002301">
    <property type="protein sequence ID" value="KAF4134307.1"/>
    <property type="molecule type" value="Genomic_DNA"/>
</dbReference>
<dbReference type="EMBL" id="WSZM01000149">
    <property type="protein sequence ID" value="KAF4040286.1"/>
    <property type="molecule type" value="Genomic_DNA"/>
</dbReference>
<evidence type="ECO:0000313" key="3">
    <source>
        <dbReference type="Proteomes" id="UP000602510"/>
    </source>
</evidence>
<reference evidence="1" key="1">
    <citation type="submission" date="2020-04" db="EMBL/GenBank/DDBJ databases">
        <title>Hybrid Assembly of Korean Phytophthora infestans isolates.</title>
        <authorList>
            <person name="Prokchorchik M."/>
            <person name="Lee Y."/>
            <person name="Seo J."/>
            <person name="Cho J.-H."/>
            <person name="Park Y.-E."/>
            <person name="Jang D.-C."/>
            <person name="Im J.-S."/>
            <person name="Choi J.-G."/>
            <person name="Park H.-J."/>
            <person name="Lee G.-B."/>
            <person name="Lee Y.-G."/>
            <person name="Hong S.-Y."/>
            <person name="Cho K."/>
            <person name="Sohn K.H."/>
        </authorList>
    </citation>
    <scope>NUCLEOTIDE SEQUENCE</scope>
    <source>
        <strain evidence="1">KR_1_A1</strain>
        <strain evidence="2">KR_2_A2</strain>
    </source>
</reference>
<proteinExistence type="predicted"/>
<evidence type="ECO:0000313" key="1">
    <source>
        <dbReference type="EMBL" id="KAF4040286.1"/>
    </source>
</evidence>
<protein>
    <submittedName>
        <fullName evidence="1">Uncharacterized protein</fullName>
    </submittedName>
</protein>
<comment type="caution">
    <text evidence="1">The sequence shown here is derived from an EMBL/GenBank/DDBJ whole genome shotgun (WGS) entry which is preliminary data.</text>
</comment>
<gene>
    <name evidence="1" type="ORF">GN244_ATG07479</name>
    <name evidence="2" type="ORF">GN958_ATG16439</name>
</gene>
<accession>A0A833TG33</accession>
<dbReference type="AlphaFoldDB" id="A0A833TG33"/>
<sequence>MRIRAAEEPQPGVKWIDEGGARMKFLEVDDNTIDVNCDTWASCEDELHARHLFIRWAQFACCWSQGMMASKMIN</sequence>
<dbReference type="Proteomes" id="UP000602510">
    <property type="component" value="Unassembled WGS sequence"/>
</dbReference>
<name>A0A833TG33_PHYIN</name>
<organism evidence="1 3">
    <name type="scientific">Phytophthora infestans</name>
    <name type="common">Potato late blight agent</name>
    <name type="synonym">Botrytis infestans</name>
    <dbReference type="NCBI Taxonomy" id="4787"/>
    <lineage>
        <taxon>Eukaryota</taxon>
        <taxon>Sar</taxon>
        <taxon>Stramenopiles</taxon>
        <taxon>Oomycota</taxon>
        <taxon>Peronosporomycetes</taxon>
        <taxon>Peronosporales</taxon>
        <taxon>Peronosporaceae</taxon>
        <taxon>Phytophthora</taxon>
    </lineage>
</organism>
<dbReference type="Proteomes" id="UP000704712">
    <property type="component" value="Unassembled WGS sequence"/>
</dbReference>
<keyword evidence="3" id="KW-1185">Reference proteome</keyword>